<keyword evidence="2" id="KW-1185">Reference proteome</keyword>
<organism evidence="1 2">
    <name type="scientific">Haloplanus litoreus</name>
    <dbReference type="NCBI Taxonomy" id="767515"/>
    <lineage>
        <taxon>Archaea</taxon>
        <taxon>Methanobacteriati</taxon>
        <taxon>Methanobacteriota</taxon>
        <taxon>Stenosarchaea group</taxon>
        <taxon>Halobacteria</taxon>
        <taxon>Halobacteriales</taxon>
        <taxon>Haloferacaceae</taxon>
        <taxon>Haloplanus</taxon>
    </lineage>
</organism>
<evidence type="ECO:0000313" key="1">
    <source>
        <dbReference type="EMBL" id="MFC7257392.1"/>
    </source>
</evidence>
<dbReference type="AlphaFoldDB" id="A0ABD6A4Z6"/>
<gene>
    <name evidence="1" type="ORF">ACFQKE_19270</name>
</gene>
<evidence type="ECO:0000313" key="2">
    <source>
        <dbReference type="Proteomes" id="UP001596434"/>
    </source>
</evidence>
<protein>
    <submittedName>
        <fullName evidence="1">Uncharacterized protein</fullName>
    </submittedName>
</protein>
<name>A0ABD6A4Z6_9EURY</name>
<dbReference type="Proteomes" id="UP001596434">
    <property type="component" value="Unassembled WGS sequence"/>
</dbReference>
<reference evidence="1 2" key="1">
    <citation type="journal article" date="2019" name="Int. J. Syst. Evol. Microbiol.">
        <title>The Global Catalogue of Microorganisms (GCM) 10K type strain sequencing project: providing services to taxonomists for standard genome sequencing and annotation.</title>
        <authorList>
            <consortium name="The Broad Institute Genomics Platform"/>
            <consortium name="The Broad Institute Genome Sequencing Center for Infectious Disease"/>
            <person name="Wu L."/>
            <person name="Ma J."/>
        </authorList>
    </citation>
    <scope>NUCLEOTIDE SEQUENCE [LARGE SCALE GENOMIC DNA]</scope>
    <source>
        <strain evidence="1 2">GX21</strain>
    </source>
</reference>
<dbReference type="RefSeq" id="WP_379707132.1">
    <property type="nucleotide sequence ID" value="NZ_JBHTAT010000006.1"/>
</dbReference>
<dbReference type="EMBL" id="JBHTAT010000006">
    <property type="protein sequence ID" value="MFC7257392.1"/>
    <property type="molecule type" value="Genomic_DNA"/>
</dbReference>
<accession>A0ABD6A4Z6</accession>
<sequence>MSDGAGEAQSRPHDVAPEGVAVPFVVTVTEFRRHVGEVLAPLDQGVTEYLAVLGGLGREPTDTATVAKDLRRDVDVLESVDSEDAVEQPG</sequence>
<proteinExistence type="predicted"/>
<comment type="caution">
    <text evidence="1">The sequence shown here is derived from an EMBL/GenBank/DDBJ whole genome shotgun (WGS) entry which is preliminary data.</text>
</comment>